<dbReference type="Pfam" id="PF06230">
    <property type="entry name" value="LpxI_C"/>
    <property type="match status" value="1"/>
</dbReference>
<reference evidence="3 4" key="1">
    <citation type="submission" date="2019-03" db="EMBL/GenBank/DDBJ databases">
        <title>Genomic Encyclopedia of Archaeal and Bacterial Type Strains, Phase II (KMG-II): from individual species to whole genera.</title>
        <authorList>
            <person name="Goeker M."/>
        </authorList>
    </citation>
    <scope>NUCLEOTIDE SEQUENCE [LARGE SCALE GENOMIC DNA]</scope>
    <source>
        <strain evidence="3 4">DSM 24425</strain>
    </source>
</reference>
<feature type="domain" description="LpxI C-terminal" evidence="1">
    <location>
        <begin position="143"/>
        <end position="264"/>
    </location>
</feature>
<dbReference type="EMBL" id="SMFV01000001">
    <property type="protein sequence ID" value="TCK06375.1"/>
    <property type="molecule type" value="Genomic_DNA"/>
</dbReference>
<keyword evidence="4" id="KW-1185">Reference proteome</keyword>
<dbReference type="PANTHER" id="PTHR39962">
    <property type="entry name" value="BLL4848 PROTEIN"/>
    <property type="match status" value="1"/>
</dbReference>
<organism evidence="3 4">
    <name type="scientific">Phorcysia thermohydrogeniphila</name>
    <dbReference type="NCBI Taxonomy" id="936138"/>
    <lineage>
        <taxon>Bacteria</taxon>
        <taxon>Pseudomonadati</taxon>
        <taxon>Aquificota</taxon>
        <taxon>Aquificia</taxon>
        <taxon>Desulfurobacteriales</taxon>
        <taxon>Desulfurobacteriaceae</taxon>
        <taxon>Phorcysia</taxon>
    </lineage>
</organism>
<dbReference type="InterPro" id="IPR041255">
    <property type="entry name" value="LpxI_N"/>
</dbReference>
<gene>
    <name evidence="3" type="ORF">CLV27_0176</name>
</gene>
<evidence type="ECO:0000259" key="2">
    <source>
        <dbReference type="Pfam" id="PF17930"/>
    </source>
</evidence>
<feature type="domain" description="LpxI N-terminal" evidence="2">
    <location>
        <begin position="4"/>
        <end position="133"/>
    </location>
</feature>
<dbReference type="OrthoDB" id="9789836at2"/>
<dbReference type="Gene3D" id="3.40.140.80">
    <property type="match status" value="1"/>
</dbReference>
<dbReference type="InterPro" id="IPR053174">
    <property type="entry name" value="LpxI"/>
</dbReference>
<dbReference type="InterPro" id="IPR010415">
    <property type="entry name" value="LpxI_C"/>
</dbReference>
<evidence type="ECO:0008006" key="5">
    <source>
        <dbReference type="Google" id="ProtNLM"/>
    </source>
</evidence>
<evidence type="ECO:0000259" key="1">
    <source>
        <dbReference type="Pfam" id="PF06230"/>
    </source>
</evidence>
<evidence type="ECO:0000313" key="3">
    <source>
        <dbReference type="EMBL" id="TCK06375.1"/>
    </source>
</evidence>
<dbReference type="AlphaFoldDB" id="A0A4R1GHV7"/>
<dbReference type="Proteomes" id="UP000295777">
    <property type="component" value="Unassembled WGS sequence"/>
</dbReference>
<name>A0A4R1GHV7_9BACT</name>
<protein>
    <recommendedName>
        <fullName evidence="5">LpxI family protein</fullName>
    </recommendedName>
</protein>
<dbReference type="InterPro" id="IPR043167">
    <property type="entry name" value="LpxI_C_sf"/>
</dbReference>
<accession>A0A4R1GHV7</accession>
<comment type="caution">
    <text evidence="3">The sequence shown here is derived from an EMBL/GenBank/DDBJ whole genome shotgun (WGS) entry which is preliminary data.</text>
</comment>
<sequence>MKERIGLLAGKGSLPLEFLKSASSKGYETVTFALEGITNREVESLSDKVFWIKPFKLGAFLKLLKKERLPQIAILGKVEHRVALTFSGFDLKALTFILSLEDRKPETIIKGIISEIEKTGTAVVDPTPFLSHLLTEPGVIAGELSSSLKKDVELGMKVAKEIASLDVGQTVVVKEGTVVALEGIEGTDECIKRGASLAGKGFTVCKAARRFQDMRVDVPTLGADTVKLVALLGGKAVAFEAGRTFLLDREKVVEIARKEGIAVIAV</sequence>
<dbReference type="Gene3D" id="3.40.50.20">
    <property type="match status" value="1"/>
</dbReference>
<dbReference type="Pfam" id="PF17930">
    <property type="entry name" value="LpxI_N"/>
    <property type="match status" value="1"/>
</dbReference>
<proteinExistence type="predicted"/>
<evidence type="ECO:0000313" key="4">
    <source>
        <dbReference type="Proteomes" id="UP000295777"/>
    </source>
</evidence>
<dbReference type="RefSeq" id="WP_132524857.1">
    <property type="nucleotide sequence ID" value="NZ_SMFV01000001.1"/>
</dbReference>
<dbReference type="PANTHER" id="PTHR39962:SF1">
    <property type="entry name" value="LPXI FAMILY PROTEIN"/>
    <property type="match status" value="1"/>
</dbReference>